<feature type="transmembrane region" description="Helical" evidence="1">
    <location>
        <begin position="128"/>
        <end position="149"/>
    </location>
</feature>
<accession>A0A517R5N9</accession>
<dbReference type="RefSeq" id="WP_145365331.1">
    <property type="nucleotide sequence ID" value="NZ_CP036268.1"/>
</dbReference>
<feature type="domain" description="YdbS-like PH" evidence="2">
    <location>
        <begin position="154"/>
        <end position="226"/>
    </location>
</feature>
<protein>
    <submittedName>
        <fullName evidence="3">Bacterial membrane flanked domain protein</fullName>
    </submittedName>
</protein>
<proteinExistence type="predicted"/>
<keyword evidence="1" id="KW-1133">Transmembrane helix</keyword>
<keyword evidence="1" id="KW-0472">Membrane</keyword>
<evidence type="ECO:0000259" key="2">
    <source>
        <dbReference type="Pfam" id="PF03703"/>
    </source>
</evidence>
<feature type="transmembrane region" description="Helical" evidence="1">
    <location>
        <begin position="102"/>
        <end position="122"/>
    </location>
</feature>
<dbReference type="AlphaFoldDB" id="A0A517R5N9"/>
<sequence length="232" mass="25024">MSTENDGTIIPKSDKLFYRCPNCTEKVVIDESLVGEVVDCPIESCSTPFLAVAPKGEIIGRVKKGEDVTNLPLVATTMDRSAAASESRLTAVHPAMLRANPILFVIYVIAIVGGLIAAVGLFATGGAVLAVIPLGIAVAAAIAWGVWYLKVISTTLIVTTKRTVLRHGILKRDINEVQHDDVRNIQVNQNMIQRLFDIGDIAISSSGQDDLEIMVTGIADPDEITEVIRRYQ</sequence>
<keyword evidence="1" id="KW-0812">Transmembrane</keyword>
<dbReference type="Proteomes" id="UP000317318">
    <property type="component" value="Chromosome"/>
</dbReference>
<evidence type="ECO:0000256" key="1">
    <source>
        <dbReference type="SAM" id="Phobius"/>
    </source>
</evidence>
<gene>
    <name evidence="3" type="ORF">Pan189_35730</name>
</gene>
<organism evidence="3 4">
    <name type="scientific">Stratiformator vulcanicus</name>
    <dbReference type="NCBI Taxonomy" id="2527980"/>
    <lineage>
        <taxon>Bacteria</taxon>
        <taxon>Pseudomonadati</taxon>
        <taxon>Planctomycetota</taxon>
        <taxon>Planctomycetia</taxon>
        <taxon>Planctomycetales</taxon>
        <taxon>Planctomycetaceae</taxon>
        <taxon>Stratiformator</taxon>
    </lineage>
</organism>
<dbReference type="PANTHER" id="PTHR37938">
    <property type="entry name" value="BLL0215 PROTEIN"/>
    <property type="match status" value="1"/>
</dbReference>
<dbReference type="OrthoDB" id="288063at2"/>
<name>A0A517R5N9_9PLAN</name>
<keyword evidence="4" id="KW-1185">Reference proteome</keyword>
<dbReference type="KEGG" id="svp:Pan189_35730"/>
<evidence type="ECO:0000313" key="3">
    <source>
        <dbReference type="EMBL" id="QDT39170.1"/>
    </source>
</evidence>
<reference evidence="3 4" key="1">
    <citation type="submission" date="2019-02" db="EMBL/GenBank/DDBJ databases">
        <title>Deep-cultivation of Planctomycetes and their phenomic and genomic characterization uncovers novel biology.</title>
        <authorList>
            <person name="Wiegand S."/>
            <person name="Jogler M."/>
            <person name="Boedeker C."/>
            <person name="Pinto D."/>
            <person name="Vollmers J."/>
            <person name="Rivas-Marin E."/>
            <person name="Kohn T."/>
            <person name="Peeters S.H."/>
            <person name="Heuer A."/>
            <person name="Rast P."/>
            <person name="Oberbeckmann S."/>
            <person name="Bunk B."/>
            <person name="Jeske O."/>
            <person name="Meyerdierks A."/>
            <person name="Storesund J.E."/>
            <person name="Kallscheuer N."/>
            <person name="Luecker S."/>
            <person name="Lage O.M."/>
            <person name="Pohl T."/>
            <person name="Merkel B.J."/>
            <person name="Hornburger P."/>
            <person name="Mueller R.-W."/>
            <person name="Bruemmer F."/>
            <person name="Labrenz M."/>
            <person name="Spormann A.M."/>
            <person name="Op den Camp H."/>
            <person name="Overmann J."/>
            <person name="Amann R."/>
            <person name="Jetten M.S.M."/>
            <person name="Mascher T."/>
            <person name="Medema M.H."/>
            <person name="Devos D.P."/>
            <person name="Kaster A.-K."/>
            <person name="Ovreas L."/>
            <person name="Rohde M."/>
            <person name="Galperin M.Y."/>
            <person name="Jogler C."/>
        </authorList>
    </citation>
    <scope>NUCLEOTIDE SEQUENCE [LARGE SCALE GENOMIC DNA]</scope>
    <source>
        <strain evidence="3 4">Pan189</strain>
    </source>
</reference>
<dbReference type="InterPro" id="IPR005182">
    <property type="entry name" value="YdbS-like_PH"/>
</dbReference>
<evidence type="ECO:0000313" key="4">
    <source>
        <dbReference type="Proteomes" id="UP000317318"/>
    </source>
</evidence>
<dbReference type="EMBL" id="CP036268">
    <property type="protein sequence ID" value="QDT39170.1"/>
    <property type="molecule type" value="Genomic_DNA"/>
</dbReference>
<dbReference type="Pfam" id="PF03703">
    <property type="entry name" value="bPH_2"/>
    <property type="match status" value="1"/>
</dbReference>
<dbReference type="PANTHER" id="PTHR37938:SF1">
    <property type="entry name" value="BLL0215 PROTEIN"/>
    <property type="match status" value="1"/>
</dbReference>